<keyword evidence="2" id="KW-1185">Reference proteome</keyword>
<proteinExistence type="predicted"/>
<dbReference type="Proteomes" id="UP001057402">
    <property type="component" value="Chromosome 9"/>
</dbReference>
<protein>
    <submittedName>
        <fullName evidence="1">Uncharacterized protein</fullName>
    </submittedName>
</protein>
<accession>A0ACB9MPN0</accession>
<sequence>MLSQGESWRLLLLFKKKEDVDAKAVPKLKPSDLCSVASEQGLYTPLLSPKRAGSGRPRRRSDVTVDRRNPASGVSAVGGGSQQLSGPWGLLQRPVLSANSELVLRKPP</sequence>
<gene>
    <name evidence="1" type="ORF">MLD38_031013</name>
</gene>
<organism evidence="1 2">
    <name type="scientific">Melastoma candidum</name>
    <dbReference type="NCBI Taxonomy" id="119954"/>
    <lineage>
        <taxon>Eukaryota</taxon>
        <taxon>Viridiplantae</taxon>
        <taxon>Streptophyta</taxon>
        <taxon>Embryophyta</taxon>
        <taxon>Tracheophyta</taxon>
        <taxon>Spermatophyta</taxon>
        <taxon>Magnoliopsida</taxon>
        <taxon>eudicotyledons</taxon>
        <taxon>Gunneridae</taxon>
        <taxon>Pentapetalae</taxon>
        <taxon>rosids</taxon>
        <taxon>malvids</taxon>
        <taxon>Myrtales</taxon>
        <taxon>Melastomataceae</taxon>
        <taxon>Melastomatoideae</taxon>
        <taxon>Melastomateae</taxon>
        <taxon>Melastoma</taxon>
    </lineage>
</organism>
<dbReference type="EMBL" id="CM042888">
    <property type="protein sequence ID" value="KAI4325631.1"/>
    <property type="molecule type" value="Genomic_DNA"/>
</dbReference>
<comment type="caution">
    <text evidence="1">The sequence shown here is derived from an EMBL/GenBank/DDBJ whole genome shotgun (WGS) entry which is preliminary data.</text>
</comment>
<evidence type="ECO:0000313" key="1">
    <source>
        <dbReference type="EMBL" id="KAI4325631.1"/>
    </source>
</evidence>
<evidence type="ECO:0000313" key="2">
    <source>
        <dbReference type="Proteomes" id="UP001057402"/>
    </source>
</evidence>
<name>A0ACB9MPN0_9MYRT</name>
<reference evidence="2" key="1">
    <citation type="journal article" date="2023" name="Front. Plant Sci.">
        <title>Chromosomal-level genome assembly of Melastoma candidum provides insights into trichome evolution.</title>
        <authorList>
            <person name="Zhong Y."/>
            <person name="Wu W."/>
            <person name="Sun C."/>
            <person name="Zou P."/>
            <person name="Liu Y."/>
            <person name="Dai S."/>
            <person name="Zhou R."/>
        </authorList>
    </citation>
    <scope>NUCLEOTIDE SEQUENCE [LARGE SCALE GENOMIC DNA]</scope>
</reference>